<evidence type="ECO:0000313" key="3">
    <source>
        <dbReference type="Proteomes" id="UP001058860"/>
    </source>
</evidence>
<accession>A0ABY5PF46</accession>
<reference evidence="3" key="1">
    <citation type="submission" date="2021-11" db="EMBL/GenBank/DDBJ databases">
        <title>Cultivation dependent microbiological survey of springs from the worlds oldest radium mine currently devoted to the extraction of radon-saturated water.</title>
        <authorList>
            <person name="Kapinusova G."/>
            <person name="Smrhova T."/>
            <person name="Strejcek M."/>
            <person name="Suman J."/>
            <person name="Jani K."/>
            <person name="Pajer P."/>
            <person name="Uhlik O."/>
        </authorList>
    </citation>
    <scope>NUCLEOTIDE SEQUENCE [LARGE SCALE GENOMIC DNA]</scope>
    <source>
        <strain evidence="3">J379</strain>
    </source>
</reference>
<evidence type="ECO:0008006" key="4">
    <source>
        <dbReference type="Google" id="ProtNLM"/>
    </source>
</evidence>
<protein>
    <recommendedName>
        <fullName evidence="4">Camelysin metallo-endopeptidase</fullName>
    </recommendedName>
</protein>
<evidence type="ECO:0000313" key="2">
    <source>
        <dbReference type="EMBL" id="UUY03197.1"/>
    </source>
</evidence>
<proteinExistence type="predicted"/>
<keyword evidence="3" id="KW-1185">Reference proteome</keyword>
<evidence type="ECO:0000256" key="1">
    <source>
        <dbReference type="SAM" id="SignalP"/>
    </source>
</evidence>
<dbReference type="Proteomes" id="UP001058860">
    <property type="component" value="Chromosome"/>
</dbReference>
<dbReference type="RefSeq" id="WP_353863709.1">
    <property type="nucleotide sequence ID" value="NZ_CP088295.1"/>
</dbReference>
<sequence length="184" mass="18859">MRSTKSKLLASTAVLGVLAAAMSAVVFSAFSATTQNAGNSFATGSITLTDNDSGSALFNVTGADANDTYTRCIRVTYASTGSVNATVKLYGTTAGTGLDQYLDVAITRGTGTAADCSDFSGATSIYSGTLQAFPDNYAAGVDDTDTSWSNGEAATYRIAVTVQDNNAAQGLNASQTFTWEARSI</sequence>
<dbReference type="EMBL" id="CP088295">
    <property type="protein sequence ID" value="UUY03197.1"/>
    <property type="molecule type" value="Genomic_DNA"/>
</dbReference>
<name>A0ABY5PF46_9ACTN</name>
<organism evidence="2 3">
    <name type="scientific">Svornostia abyssi</name>
    <dbReference type="NCBI Taxonomy" id="2898438"/>
    <lineage>
        <taxon>Bacteria</taxon>
        <taxon>Bacillati</taxon>
        <taxon>Actinomycetota</taxon>
        <taxon>Thermoleophilia</taxon>
        <taxon>Solirubrobacterales</taxon>
        <taxon>Baekduiaceae</taxon>
        <taxon>Svornostia</taxon>
    </lineage>
</organism>
<feature type="chain" id="PRO_5045346657" description="Camelysin metallo-endopeptidase" evidence="1">
    <location>
        <begin position="38"/>
        <end position="184"/>
    </location>
</feature>
<keyword evidence="1" id="KW-0732">Signal</keyword>
<gene>
    <name evidence="2" type="ORF">LRS13_21385</name>
</gene>
<feature type="signal peptide" evidence="1">
    <location>
        <begin position="1"/>
        <end position="37"/>
    </location>
</feature>